<dbReference type="EMBL" id="BRZM01002354">
    <property type="protein sequence ID" value="GLD74598.1"/>
    <property type="molecule type" value="Genomic_DNA"/>
</dbReference>
<protein>
    <submittedName>
        <fullName evidence="2">Uncharacterized protein</fullName>
    </submittedName>
</protein>
<feature type="signal peptide" evidence="1">
    <location>
        <begin position="1"/>
        <end position="19"/>
    </location>
</feature>
<evidence type="ECO:0000256" key="1">
    <source>
        <dbReference type="SAM" id="SignalP"/>
    </source>
</evidence>
<evidence type="ECO:0000313" key="3">
    <source>
        <dbReference type="Proteomes" id="UP001279410"/>
    </source>
</evidence>
<dbReference type="Proteomes" id="UP001279410">
    <property type="component" value="Unassembled WGS sequence"/>
</dbReference>
<sequence>MRTLLLASALFARLFGLAAVPAPVPPASVPYSAFCMTEWLFATPCAEISFTLVRQIQAFSSLIGCDECQYKLVSATPPSIKANHTSPDGLQAENITFTLSPMMTGGCRVSGQSTSLGFTSLLDNGLNYCNLYNLLSGLFASLAAVPAPVPPAPVPYHAFCRTLWLFATPCAAVNATIVQQILAFSPEYELVSAILSSVKANHTSPDGLQAESITLSFRPTIMPGGCRVSAQSTSLAFTTLLDGGVNYCNLYNLLSASGLNSSPGFMEMTSEWACLGYGLATCKA</sequence>
<feature type="chain" id="PRO_5042255372" evidence="1">
    <location>
        <begin position="20"/>
        <end position="284"/>
    </location>
</feature>
<dbReference type="PANTHER" id="PTHR38564">
    <property type="entry name" value="SI:CH73-250A16.5-RELATED"/>
    <property type="match status" value="1"/>
</dbReference>
<evidence type="ECO:0000313" key="2">
    <source>
        <dbReference type="EMBL" id="GLD74598.1"/>
    </source>
</evidence>
<name>A0AAD3RML1_LATJO</name>
<organism evidence="2 3">
    <name type="scientific">Lates japonicus</name>
    <name type="common">Japanese lates</name>
    <dbReference type="NCBI Taxonomy" id="270547"/>
    <lineage>
        <taxon>Eukaryota</taxon>
        <taxon>Metazoa</taxon>
        <taxon>Chordata</taxon>
        <taxon>Craniata</taxon>
        <taxon>Vertebrata</taxon>
        <taxon>Euteleostomi</taxon>
        <taxon>Actinopterygii</taxon>
        <taxon>Neopterygii</taxon>
        <taxon>Teleostei</taxon>
        <taxon>Neoteleostei</taxon>
        <taxon>Acanthomorphata</taxon>
        <taxon>Carangaria</taxon>
        <taxon>Carangaria incertae sedis</taxon>
        <taxon>Centropomidae</taxon>
        <taxon>Lates</taxon>
    </lineage>
</organism>
<comment type="caution">
    <text evidence="2">The sequence shown here is derived from an EMBL/GenBank/DDBJ whole genome shotgun (WGS) entry which is preliminary data.</text>
</comment>
<dbReference type="AlphaFoldDB" id="A0AAD3RML1"/>
<reference evidence="2" key="1">
    <citation type="submission" date="2022-08" db="EMBL/GenBank/DDBJ databases">
        <title>Genome sequencing of akame (Lates japonicus).</title>
        <authorList>
            <person name="Hashiguchi Y."/>
            <person name="Takahashi H."/>
        </authorList>
    </citation>
    <scope>NUCLEOTIDE SEQUENCE</scope>
    <source>
        <strain evidence="2">Kochi</strain>
    </source>
</reference>
<keyword evidence="3" id="KW-1185">Reference proteome</keyword>
<proteinExistence type="predicted"/>
<gene>
    <name evidence="2" type="ORF">AKAME5_002592900</name>
</gene>
<keyword evidence="1" id="KW-0732">Signal</keyword>
<dbReference type="PANTHER" id="PTHR38564:SF2">
    <property type="entry name" value="WU:FC46H12 PRECURSOR"/>
    <property type="match status" value="1"/>
</dbReference>
<accession>A0AAD3RML1</accession>